<evidence type="ECO:0000313" key="2">
    <source>
        <dbReference type="Proteomes" id="UP000007305"/>
    </source>
</evidence>
<dbReference type="AlphaFoldDB" id="A0A804M8N5"/>
<reference evidence="1" key="3">
    <citation type="submission" date="2021-05" db="UniProtKB">
        <authorList>
            <consortium name="EnsemblPlants"/>
        </authorList>
    </citation>
    <scope>IDENTIFICATION</scope>
    <source>
        <strain evidence="1">cv. B73</strain>
    </source>
</reference>
<protein>
    <submittedName>
        <fullName evidence="1">Uncharacterized protein</fullName>
    </submittedName>
</protein>
<dbReference type="InParanoid" id="A0A804M8N5"/>
<dbReference type="Proteomes" id="UP000007305">
    <property type="component" value="Chromosome 2"/>
</dbReference>
<accession>A0A804M8N5</accession>
<sequence>MMQKRWEGKISVQEQAAGPPSVRARARACVQVNKIFPPGGRSPRFLSLGSGHQLWSGHIFLLFSRQVALAPCVSLRVWLTAERARIWAGLPDNACFCAGGSAESTATADWGWGTGGFRFRLPGADDNDGRGGDTRLRAANCETDFFFAWRTGSTFCFVFLWLPTEAKCI</sequence>
<dbReference type="EnsemblPlants" id="Zm00001eb067030_T001">
    <property type="protein sequence ID" value="Zm00001eb067030_P001"/>
    <property type="gene ID" value="Zm00001eb067030"/>
</dbReference>
<dbReference type="Gramene" id="Zm00001eb067030_T001">
    <property type="protein sequence ID" value="Zm00001eb067030_P001"/>
    <property type="gene ID" value="Zm00001eb067030"/>
</dbReference>
<keyword evidence="2" id="KW-1185">Reference proteome</keyword>
<reference evidence="1" key="2">
    <citation type="submission" date="2019-07" db="EMBL/GenBank/DDBJ databases">
        <authorList>
            <person name="Seetharam A."/>
            <person name="Woodhouse M."/>
            <person name="Cannon E."/>
        </authorList>
    </citation>
    <scope>NUCLEOTIDE SEQUENCE [LARGE SCALE GENOMIC DNA]</scope>
    <source>
        <strain evidence="1">cv. B73</strain>
    </source>
</reference>
<evidence type="ECO:0000313" key="1">
    <source>
        <dbReference type="EnsemblPlants" id="Zm00001eb067030_P001"/>
    </source>
</evidence>
<proteinExistence type="predicted"/>
<organism evidence="1 2">
    <name type="scientific">Zea mays</name>
    <name type="common">Maize</name>
    <dbReference type="NCBI Taxonomy" id="4577"/>
    <lineage>
        <taxon>Eukaryota</taxon>
        <taxon>Viridiplantae</taxon>
        <taxon>Streptophyta</taxon>
        <taxon>Embryophyta</taxon>
        <taxon>Tracheophyta</taxon>
        <taxon>Spermatophyta</taxon>
        <taxon>Magnoliopsida</taxon>
        <taxon>Liliopsida</taxon>
        <taxon>Poales</taxon>
        <taxon>Poaceae</taxon>
        <taxon>PACMAD clade</taxon>
        <taxon>Panicoideae</taxon>
        <taxon>Andropogonodae</taxon>
        <taxon>Andropogoneae</taxon>
        <taxon>Tripsacinae</taxon>
        <taxon>Zea</taxon>
    </lineage>
</organism>
<reference evidence="2" key="1">
    <citation type="submission" date="2015-12" db="EMBL/GenBank/DDBJ databases">
        <title>Update maize B73 reference genome by single molecule sequencing technologies.</title>
        <authorList>
            <consortium name="Maize Genome Sequencing Project"/>
            <person name="Ware D."/>
        </authorList>
    </citation>
    <scope>NUCLEOTIDE SEQUENCE [LARGE SCALE GENOMIC DNA]</scope>
    <source>
        <strain evidence="2">cv. B73</strain>
    </source>
</reference>
<name>A0A804M8N5_MAIZE</name>